<keyword evidence="6 7" id="KW-0472">Membrane</keyword>
<feature type="transmembrane region" description="Helical" evidence="7">
    <location>
        <begin position="134"/>
        <end position="157"/>
    </location>
</feature>
<feature type="transmembrane region" description="Helical" evidence="7">
    <location>
        <begin position="234"/>
        <end position="254"/>
    </location>
</feature>
<evidence type="ECO:0000256" key="3">
    <source>
        <dbReference type="ARBA" id="ARBA00022692"/>
    </source>
</evidence>
<dbReference type="EMBL" id="JAUSRR010000003">
    <property type="protein sequence ID" value="MDP9923010.1"/>
    <property type="molecule type" value="Genomic_DNA"/>
</dbReference>
<dbReference type="InterPro" id="IPR022764">
    <property type="entry name" value="Peptidase_S54_rhomboid_dom"/>
</dbReference>
<evidence type="ECO:0000313" key="10">
    <source>
        <dbReference type="Proteomes" id="UP001244295"/>
    </source>
</evidence>
<feature type="domain" description="Peptidase S54 rhomboid" evidence="8">
    <location>
        <begin position="58"/>
        <end position="216"/>
    </location>
</feature>
<evidence type="ECO:0000256" key="7">
    <source>
        <dbReference type="SAM" id="Phobius"/>
    </source>
</evidence>
<dbReference type="InterPro" id="IPR035952">
    <property type="entry name" value="Rhomboid-like_sf"/>
</dbReference>
<sequence>MSAPASAPFKLSPTYGLIAVNVFVFLCAGAAAQSLLSIPVHVLQDMGGNLALLSLTGDGWRLFTSLFLHGGLVHILSNMYLLILVGPLAERVYGRTGMLMLYLIGGLWASLASACWSGLHTVPPTGGLSGGQPSLNLIVSVGASGALMALCGAMLMASLWQPDVPQDAAEGAPAKTNLSSVLLQVIGINLVMGFIARGVDQAAHLGGLIAGLLLGGAIGLGWPQRDAPPRTQRLVLIGLTSVGLLAAALCAGAWPQLHELRAEWNEGVSAHARRDKADAAARKQEAADIDARNRASKVREEAAAVQRRRLPPPVSDKEATGRVWEFAGKGGNSAFLRVSEDGRQVQALDLINDIVDTLNLDTGAITTTREKLNLTDYAEIFPQQRTDGLSLRSGPEGRVVLVDSSDQGVKRQWLRCPVRYAGEGFRVTAAFLDKDGHNIVAALGHQPVVRVTDLDTGLDLGFYPTVGYPVAGQFSADGRHLYILSKYTETERQGRTLSMIDLSRRMADTGKSFSNGPLICEWRLGSER</sequence>
<comment type="caution">
    <text evidence="9">The sequence shown here is derived from an EMBL/GenBank/DDBJ whole genome shotgun (WGS) entry which is preliminary data.</text>
</comment>
<evidence type="ECO:0000256" key="2">
    <source>
        <dbReference type="ARBA" id="ARBA00009045"/>
    </source>
</evidence>
<evidence type="ECO:0000313" key="9">
    <source>
        <dbReference type="EMBL" id="MDP9923010.1"/>
    </source>
</evidence>
<feature type="transmembrane region" description="Helical" evidence="7">
    <location>
        <begin position="202"/>
        <end position="222"/>
    </location>
</feature>
<dbReference type="GO" id="GO:0016020">
    <property type="term" value="C:membrane"/>
    <property type="evidence" value="ECO:0007669"/>
    <property type="project" value="UniProtKB-SubCell"/>
</dbReference>
<protein>
    <submittedName>
        <fullName evidence="9">Membrane associated rhomboid family serine protease</fullName>
    </submittedName>
</protein>
<comment type="subcellular location">
    <subcellularLocation>
        <location evidence="1">Membrane</location>
        <topology evidence="1">Multi-pass membrane protein</topology>
    </subcellularLocation>
</comment>
<dbReference type="RefSeq" id="WP_307636558.1">
    <property type="nucleotide sequence ID" value="NZ_JAUSRR010000003.1"/>
</dbReference>
<accession>A0AAW8DTX9</accession>
<dbReference type="InterPro" id="IPR011044">
    <property type="entry name" value="Quino_amine_DH_bsu"/>
</dbReference>
<evidence type="ECO:0000256" key="1">
    <source>
        <dbReference type="ARBA" id="ARBA00004141"/>
    </source>
</evidence>
<dbReference type="PANTHER" id="PTHR43731:SF14">
    <property type="entry name" value="PRESENILIN-ASSOCIATED RHOMBOID-LIKE PROTEIN, MITOCHONDRIAL"/>
    <property type="match status" value="1"/>
</dbReference>
<proteinExistence type="inferred from homology"/>
<dbReference type="InterPro" id="IPR050925">
    <property type="entry name" value="Rhomboid_protease_S54"/>
</dbReference>
<dbReference type="PANTHER" id="PTHR43731">
    <property type="entry name" value="RHOMBOID PROTEASE"/>
    <property type="match status" value="1"/>
</dbReference>
<dbReference type="Proteomes" id="UP001244295">
    <property type="component" value="Unassembled WGS sequence"/>
</dbReference>
<dbReference type="AlphaFoldDB" id="A0AAW8DTX9"/>
<keyword evidence="9" id="KW-0645">Protease</keyword>
<keyword evidence="4" id="KW-0378">Hydrolase</keyword>
<evidence type="ECO:0000256" key="6">
    <source>
        <dbReference type="ARBA" id="ARBA00023136"/>
    </source>
</evidence>
<evidence type="ECO:0000256" key="5">
    <source>
        <dbReference type="ARBA" id="ARBA00022989"/>
    </source>
</evidence>
<dbReference type="GO" id="GO:0006508">
    <property type="term" value="P:proteolysis"/>
    <property type="evidence" value="ECO:0007669"/>
    <property type="project" value="UniProtKB-KW"/>
</dbReference>
<evidence type="ECO:0000259" key="8">
    <source>
        <dbReference type="Pfam" id="PF01694"/>
    </source>
</evidence>
<reference evidence="9" key="1">
    <citation type="submission" date="2023-07" db="EMBL/GenBank/DDBJ databases">
        <title>Sorghum-associated microbial communities from plants grown in Nebraska, USA.</title>
        <authorList>
            <person name="Schachtman D."/>
        </authorList>
    </citation>
    <scope>NUCLEOTIDE SEQUENCE</scope>
    <source>
        <strain evidence="9">DS2795</strain>
    </source>
</reference>
<name>A0AAW8DTX9_9BURK</name>
<gene>
    <name evidence="9" type="ORF">J2W25_002031</name>
</gene>
<feature type="transmembrane region" description="Helical" evidence="7">
    <location>
        <begin position="15"/>
        <end position="42"/>
    </location>
</feature>
<keyword evidence="3 7" id="KW-0812">Transmembrane</keyword>
<feature type="transmembrane region" description="Helical" evidence="7">
    <location>
        <begin position="62"/>
        <end position="85"/>
    </location>
</feature>
<dbReference type="GO" id="GO:0004252">
    <property type="term" value="F:serine-type endopeptidase activity"/>
    <property type="evidence" value="ECO:0007669"/>
    <property type="project" value="InterPro"/>
</dbReference>
<keyword evidence="5 7" id="KW-1133">Transmembrane helix</keyword>
<comment type="similarity">
    <text evidence="2">Belongs to the peptidase S54 family.</text>
</comment>
<dbReference type="Pfam" id="PF01694">
    <property type="entry name" value="Rhomboid"/>
    <property type="match status" value="1"/>
</dbReference>
<dbReference type="SUPFAM" id="SSF144091">
    <property type="entry name" value="Rhomboid-like"/>
    <property type="match status" value="1"/>
</dbReference>
<evidence type="ECO:0000256" key="4">
    <source>
        <dbReference type="ARBA" id="ARBA00022801"/>
    </source>
</evidence>
<organism evidence="9 10">
    <name type="scientific">Variovorax boronicumulans</name>
    <dbReference type="NCBI Taxonomy" id="436515"/>
    <lineage>
        <taxon>Bacteria</taxon>
        <taxon>Pseudomonadati</taxon>
        <taxon>Pseudomonadota</taxon>
        <taxon>Betaproteobacteria</taxon>
        <taxon>Burkholderiales</taxon>
        <taxon>Comamonadaceae</taxon>
        <taxon>Variovorax</taxon>
    </lineage>
</organism>
<dbReference type="SUPFAM" id="SSF50969">
    <property type="entry name" value="YVTN repeat-like/Quinoprotein amine dehydrogenase"/>
    <property type="match status" value="1"/>
</dbReference>
<feature type="transmembrane region" description="Helical" evidence="7">
    <location>
        <begin position="178"/>
        <end position="196"/>
    </location>
</feature>
<dbReference type="Gene3D" id="1.20.1540.10">
    <property type="entry name" value="Rhomboid-like"/>
    <property type="match status" value="1"/>
</dbReference>
<feature type="transmembrane region" description="Helical" evidence="7">
    <location>
        <begin position="97"/>
        <end position="119"/>
    </location>
</feature>